<reference evidence="9 10" key="1">
    <citation type="submission" date="2016-07" db="EMBL/GenBank/DDBJ databases">
        <title>Draft Genome Sequence of Methylophaga muralis Bur 1.</title>
        <authorList>
            <person name="Vasilenko O.V."/>
            <person name="Doronina N.V."/>
            <person name="Shmareva M.N."/>
            <person name="Tarlachkov S.V."/>
            <person name="Mustakhimov I."/>
            <person name="Trotsenko Y.A."/>
        </authorList>
    </citation>
    <scope>NUCLEOTIDE SEQUENCE [LARGE SCALE GENOMIC DNA]</scope>
    <source>
        <strain evidence="9 10">Bur 1</strain>
    </source>
</reference>
<dbReference type="Gene3D" id="1.10.3720.10">
    <property type="entry name" value="MetI-like"/>
    <property type="match status" value="1"/>
</dbReference>
<feature type="transmembrane region" description="Helical" evidence="7">
    <location>
        <begin position="191"/>
        <end position="211"/>
    </location>
</feature>
<dbReference type="Pfam" id="PF19300">
    <property type="entry name" value="BPD_transp_1_N"/>
    <property type="match status" value="1"/>
</dbReference>
<dbReference type="GO" id="GO:0055085">
    <property type="term" value="P:transmembrane transport"/>
    <property type="evidence" value="ECO:0007669"/>
    <property type="project" value="InterPro"/>
</dbReference>
<feature type="transmembrane region" description="Helical" evidence="7">
    <location>
        <begin position="246"/>
        <end position="272"/>
    </location>
</feature>
<protein>
    <submittedName>
        <fullName evidence="9">Dipeptide transport system permease protein DppB</fullName>
    </submittedName>
</protein>
<accession>A0A1E3GUL4</accession>
<evidence type="ECO:0000256" key="5">
    <source>
        <dbReference type="ARBA" id="ARBA00022989"/>
    </source>
</evidence>
<name>A0A1E3GUL4_9GAMM</name>
<keyword evidence="6 7" id="KW-0472">Membrane</keyword>
<feature type="transmembrane region" description="Helical" evidence="7">
    <location>
        <begin position="145"/>
        <end position="171"/>
    </location>
</feature>
<dbReference type="InterPro" id="IPR000515">
    <property type="entry name" value="MetI-like"/>
</dbReference>
<dbReference type="PANTHER" id="PTHR30465">
    <property type="entry name" value="INNER MEMBRANE ABC TRANSPORTER"/>
    <property type="match status" value="1"/>
</dbReference>
<dbReference type="Proteomes" id="UP000094379">
    <property type="component" value="Unassembled WGS sequence"/>
</dbReference>
<dbReference type="Pfam" id="PF00528">
    <property type="entry name" value="BPD_transp_1"/>
    <property type="match status" value="1"/>
</dbReference>
<dbReference type="InterPro" id="IPR045621">
    <property type="entry name" value="BPD_transp_1_N"/>
</dbReference>
<comment type="subcellular location">
    <subcellularLocation>
        <location evidence="1 7">Cell membrane</location>
        <topology evidence="1 7">Multi-pass membrane protein</topology>
    </subcellularLocation>
</comment>
<comment type="similarity">
    <text evidence="7">Belongs to the binding-protein-dependent transport system permease family.</text>
</comment>
<feature type="transmembrane region" description="Helical" evidence="7">
    <location>
        <begin position="9"/>
        <end position="30"/>
    </location>
</feature>
<evidence type="ECO:0000256" key="4">
    <source>
        <dbReference type="ARBA" id="ARBA00022692"/>
    </source>
</evidence>
<dbReference type="AlphaFoldDB" id="A0A1E3GUL4"/>
<dbReference type="InterPro" id="IPR035906">
    <property type="entry name" value="MetI-like_sf"/>
</dbReference>
<feature type="transmembrane region" description="Helical" evidence="7">
    <location>
        <begin position="292"/>
        <end position="318"/>
    </location>
</feature>
<evidence type="ECO:0000313" key="10">
    <source>
        <dbReference type="Proteomes" id="UP000094379"/>
    </source>
</evidence>
<dbReference type="STRING" id="291169.A9E74_00567"/>
<dbReference type="SUPFAM" id="SSF161098">
    <property type="entry name" value="MetI-like"/>
    <property type="match status" value="1"/>
</dbReference>
<gene>
    <name evidence="9" type="primary">dppB_1</name>
    <name evidence="9" type="ORF">A9E74_00567</name>
</gene>
<keyword evidence="4 7" id="KW-0812">Transmembrane</keyword>
<evidence type="ECO:0000259" key="8">
    <source>
        <dbReference type="PROSITE" id="PS50928"/>
    </source>
</evidence>
<dbReference type="GO" id="GO:0005886">
    <property type="term" value="C:plasma membrane"/>
    <property type="evidence" value="ECO:0007669"/>
    <property type="project" value="UniProtKB-SubCell"/>
</dbReference>
<evidence type="ECO:0000256" key="3">
    <source>
        <dbReference type="ARBA" id="ARBA00022475"/>
    </source>
</evidence>
<evidence type="ECO:0000256" key="6">
    <source>
        <dbReference type="ARBA" id="ARBA00023136"/>
    </source>
</evidence>
<organism evidence="9 10">
    <name type="scientific">Methylophaga muralis</name>
    <dbReference type="NCBI Taxonomy" id="291169"/>
    <lineage>
        <taxon>Bacteria</taxon>
        <taxon>Pseudomonadati</taxon>
        <taxon>Pseudomonadota</taxon>
        <taxon>Gammaproteobacteria</taxon>
        <taxon>Thiotrichales</taxon>
        <taxon>Piscirickettsiaceae</taxon>
        <taxon>Methylophaga</taxon>
    </lineage>
</organism>
<evidence type="ECO:0000313" key="9">
    <source>
        <dbReference type="EMBL" id="ODN67733.1"/>
    </source>
</evidence>
<feature type="domain" description="ABC transmembrane type-1" evidence="8">
    <location>
        <begin position="110"/>
        <end position="314"/>
    </location>
</feature>
<keyword evidence="5 7" id="KW-1133">Transmembrane helix</keyword>
<feature type="transmembrane region" description="Helical" evidence="7">
    <location>
        <begin position="114"/>
        <end position="138"/>
    </location>
</feature>
<evidence type="ECO:0000256" key="2">
    <source>
        <dbReference type="ARBA" id="ARBA00022448"/>
    </source>
</evidence>
<keyword evidence="2 7" id="KW-0813">Transport</keyword>
<evidence type="ECO:0000256" key="7">
    <source>
        <dbReference type="RuleBase" id="RU363032"/>
    </source>
</evidence>
<comment type="caution">
    <text evidence="9">The sequence shown here is derived from an EMBL/GenBank/DDBJ whole genome shotgun (WGS) entry which is preliminary data.</text>
</comment>
<keyword evidence="3" id="KW-1003">Cell membrane</keyword>
<dbReference type="EMBL" id="MCRI01000003">
    <property type="protein sequence ID" value="ODN67733.1"/>
    <property type="molecule type" value="Genomic_DNA"/>
</dbReference>
<keyword evidence="10" id="KW-1185">Reference proteome</keyword>
<sequence length="326" mass="36319">MLAYIIRRILYAFPILLGVNALTFALFFMVNTPDDMARMQLGERYITEQAITTWKQERGYDRDLLWNDSAEGTEKFTDTIFFDKSLALFSFQFGQADDGRDIGQDIKTRMWPSLAIAIPVFVVGLLVNITFALMMVFFRATYVDLGGVVLCVVLMSISSLFYIIAGQFLIGKVMQLVPISGFGEGLNTLKFLLLPVAIGIVSGIGSGSRWYRTLFLEEISKDYVRTARAKGLSEVRVLFQHVLKNAMIPILTGAVVVIPTLFMGSLILESFFGIPGLGSYTIDAIHAQDFAIVRAMVFLGSVLYIVGLLLTDISYTFVDPRVRMDG</sequence>
<evidence type="ECO:0000256" key="1">
    <source>
        <dbReference type="ARBA" id="ARBA00004651"/>
    </source>
</evidence>
<dbReference type="CDD" id="cd06261">
    <property type="entry name" value="TM_PBP2"/>
    <property type="match status" value="1"/>
</dbReference>
<dbReference type="PANTHER" id="PTHR30465:SF0">
    <property type="entry name" value="OLIGOPEPTIDE TRANSPORT SYSTEM PERMEASE PROTEIN APPB"/>
    <property type="match status" value="1"/>
</dbReference>
<dbReference type="PATRIC" id="fig|291169.3.peg.570"/>
<dbReference type="PROSITE" id="PS50928">
    <property type="entry name" value="ABC_TM1"/>
    <property type="match status" value="1"/>
</dbReference>
<proteinExistence type="inferred from homology"/>
<dbReference type="RefSeq" id="WP_069295121.1">
    <property type="nucleotide sequence ID" value="NZ_MCRI01000003.1"/>
</dbReference>